<dbReference type="Gene3D" id="2.60.40.2030">
    <property type="match status" value="1"/>
</dbReference>
<dbReference type="Gene3D" id="2.60.40.10">
    <property type="entry name" value="Immunoglobulins"/>
    <property type="match status" value="3"/>
</dbReference>
<dbReference type="InterPro" id="IPR013783">
    <property type="entry name" value="Ig-like_fold"/>
</dbReference>
<dbReference type="Pfam" id="PF01345">
    <property type="entry name" value="DUF11"/>
    <property type="match status" value="12"/>
</dbReference>
<proteinExistence type="predicted"/>
<organism evidence="4 5">
    <name type="scientific">Tahibacter aquaticus</name>
    <dbReference type="NCBI Taxonomy" id="520092"/>
    <lineage>
        <taxon>Bacteria</taxon>
        <taxon>Pseudomonadati</taxon>
        <taxon>Pseudomonadota</taxon>
        <taxon>Gammaproteobacteria</taxon>
        <taxon>Lysobacterales</taxon>
        <taxon>Rhodanobacteraceae</taxon>
        <taxon>Tahibacter</taxon>
    </lineage>
</organism>
<keyword evidence="1" id="KW-0472">Membrane</keyword>
<dbReference type="Pfam" id="PF24514">
    <property type="entry name" value="SpaA_4"/>
    <property type="match status" value="1"/>
</dbReference>
<evidence type="ECO:0000313" key="5">
    <source>
        <dbReference type="Proteomes" id="UP000295293"/>
    </source>
</evidence>
<name>A0A4R6Z0A7_9GAMM</name>
<dbReference type="EMBL" id="SNZH01000005">
    <property type="protein sequence ID" value="TDR44947.1"/>
    <property type="molecule type" value="Genomic_DNA"/>
</dbReference>
<dbReference type="PANTHER" id="PTHR34819:SF3">
    <property type="entry name" value="CELL SURFACE PROTEIN"/>
    <property type="match status" value="1"/>
</dbReference>
<feature type="domain" description="DUF11" evidence="2">
    <location>
        <begin position="2189"/>
        <end position="2306"/>
    </location>
</feature>
<protein>
    <submittedName>
        <fullName evidence="4">Putative repeat protein (TIGR01451 family)</fullName>
    </submittedName>
</protein>
<dbReference type="SUPFAM" id="SSF141072">
    <property type="entry name" value="CalX-like"/>
    <property type="match status" value="1"/>
</dbReference>
<feature type="domain" description="DUF11" evidence="2">
    <location>
        <begin position="2067"/>
        <end position="2167"/>
    </location>
</feature>
<feature type="domain" description="DUF11" evidence="2">
    <location>
        <begin position="793"/>
        <end position="905"/>
    </location>
</feature>
<dbReference type="RefSeq" id="WP_166653997.1">
    <property type="nucleotide sequence ID" value="NZ_SNZH01000005.1"/>
</dbReference>
<dbReference type="InterPro" id="IPR051172">
    <property type="entry name" value="Chlamydia_OmcB"/>
</dbReference>
<reference evidence="4 5" key="1">
    <citation type="submission" date="2019-03" db="EMBL/GenBank/DDBJ databases">
        <title>Genomic Encyclopedia of Type Strains, Phase IV (KMG-IV): sequencing the most valuable type-strain genomes for metagenomic binning, comparative biology and taxonomic classification.</title>
        <authorList>
            <person name="Goeker M."/>
        </authorList>
    </citation>
    <scope>NUCLEOTIDE SEQUENCE [LARGE SCALE GENOMIC DNA]</scope>
    <source>
        <strain evidence="4 5">DSM 21667</strain>
    </source>
</reference>
<comment type="caution">
    <text evidence="4">The sequence shown here is derived from an EMBL/GenBank/DDBJ whole genome shotgun (WGS) entry which is preliminary data.</text>
</comment>
<dbReference type="PANTHER" id="PTHR34819">
    <property type="entry name" value="LARGE CYSTEINE-RICH PERIPLASMIC PROTEIN OMCB"/>
    <property type="match status" value="1"/>
</dbReference>
<dbReference type="Proteomes" id="UP000295293">
    <property type="component" value="Unassembled WGS sequence"/>
</dbReference>
<evidence type="ECO:0000259" key="2">
    <source>
        <dbReference type="Pfam" id="PF01345"/>
    </source>
</evidence>
<evidence type="ECO:0000256" key="1">
    <source>
        <dbReference type="SAM" id="Phobius"/>
    </source>
</evidence>
<keyword evidence="1" id="KW-1133">Transmembrane helix</keyword>
<evidence type="ECO:0000313" key="4">
    <source>
        <dbReference type="EMBL" id="TDR44947.1"/>
    </source>
</evidence>
<dbReference type="InterPro" id="IPR038081">
    <property type="entry name" value="CalX-like_sf"/>
</dbReference>
<feature type="domain" description="DUF11" evidence="2">
    <location>
        <begin position="1442"/>
        <end position="1542"/>
    </location>
</feature>
<sequence>MSRCPARPPHCAVLLSPMMPAADKAASIPGAGTTPRRLTQAARLAATAAATLLLLGAGMAKAQIQRGFVNTGFELPSAGATTCVFIIGADAIPGWNTTHPVASGAQPASYCPPNITAATPGATGGGLIEIWANGGAGAPSLAGTQHAELNAYVVSRLSQSVCLINGETVSFSLGHRGRASASVPDVAEFNIDSNANTVLQASTENDGGGGVVQCGNTVVAPTNGPVAGANDGAVVTPSCSSVIATSGWRRYSGTFTWNGSSGAHDFGLASISAAGGSAAGNFFDDMNITLRPVIELSSGQFSSREGQPSAQPQLLVVGTVPAGGIPVSITVVAGTATLGSDYTTTSTFTIPAGVYQTPTAVPLTGLITVIDDTIIEDNETLSLQIQTSAAYVLGSTATCNAAAQATTTYTIVDNDVDVRTTKSVVNANPPAGGTATFNVTFQNNTARPTVDDLTAHDATVNLADALPAGFSAFAWTCSASGTPAPACPAPSGSGAIATTATLPAGNAGAAGGTLTYSIVATLAPTQCAAVSNSSGVTTIGQVAEATAAQAGFVTPVPGGTANNSASAGVDPGCLSLSKTTLGLAGGPFTFTLANTSQASGSVTTAAVATPTPVDGNASAGTQPFGISAAGSDISIAEGAAPVPFVLASASCSNGSGTVGSLSGATYTIAAADVTPGADFSCSFANRAVRTVTLNKTLVPAADSGRFDLQVNGSSVATNVGNGGSGSVSTIEVGSSVSIAELAGTPNNGLGAYATALACTGTSVVAGTNNQSGSFTMPNADVSCTFTNTARVNLAISKTATPSGSYLPGGPLSYAISVTNNGPAAASGISVSDTVPAAVTVSAWSCSASGAIADCDTTAAGTSASGSGNAIALNAVALGAGESLSIAVTGTVAITATGSITNTATAAPPPGATCTTLPCSVSGTVVNTDSGTPQLTLVKSASPNAFAVGQSGTYTLQLSNSGTSSTVGTLNLSDPLPAGITTTATPSGSGWNCAASTTTVVSCTSAAVLPPGANAPPVTVPVTIAVGTASPAVNSASASGGGDSSCPAAAHCQGTISTPIDAPHLELTKSLQGSFVVGVQSLYVLSVANTGQAATLAGTITDTIPAGLAIGSLPAGCSASGQALTCTLPAGLAPGNSVSYSIPVTPQGTANGQSLTNNATVNGGGDTSCPAAAHCTGTTTDTVGAPQLSVVKTATPASFVIGVQALYTLQVTNTGSAATTAVTTVSDTVPSGLSIGSLPPDCSAAGQVVTCTIAAGLATGTPVSFAIPVTPQASLSGLSVTNMATATGGGDPSCIAGSPSLPPRCTGSTTTPIGAPMLDISKSASGANFVIGVPASYTLTVTNSGSAATTAVATISDTIPAGLAIGSLPAACSAAGQVLTCSIPAGLAVGTPVSFVIPVTPGASASGQILTNTASVSGGGDPTCPGAAHCESETNTPVEAPQLSIAKSASGANFVVGVPASYTLQVTNIGTAATTATATVSDTIPSSLSIGSLPPACSAASQVVTCSIPAGLASGALLSFAIPVTPTPAASGTTVTNMASVSGGGDPTCPAAAQCSSSTTTPVDAPQLSLVKTASASSFVIGVPASYTLSVTNTGTAATTASATVSDSIPGNLTIGTLPPGCNAAGQVVSCVIAAGLAPGAPVSFVITVTPTAAASGSTVSNSAVVSGGGDPTCPTAAHCGSSTQTPVNAPQLSVRKTASSAAFVVGVPASYTLQVTNIGSAATTATAQVSDTVPAGLNLGAMPAGCSASGQVISCTIASGLAAGVSLSFVIPLTATAAANGQTLNNTATVSGGGDPTCPAAARCSSSVSVPVDAPALSIVKTASASSFVVGVAASYSLTVTNTGAVATTAAASVSDNVPAGLSIGSLPPACSASGQVVSCSIATGLASGSQVVFVIAVTPTAAASGSVLTNTAVVSGGGDPACPGAANCSSSVNTPVAAPQLRLVKSASAASFVVGVPASYSLTATNIGSAATTAAASISDSVAASLVLGAMPAGCTASSQNVSCTVPAGLAAGASVTFVLPVTPSAAANGTTVTNTATVSGGGDPTCPAAATCSSSVDVPVQAPQLSIVKTASTASFVVGTPASYSLSVTNTGNAATTAAASVSDTVPAGLSLGTLPAGCSASGQQVVCSIAAGLAPGASSVFVIPVTPLPAAAGNTLTNTATVSGGGGGCAGSCTSTVTVPVGNEADLSVLKTAGGGGSPGGPISYTLTASNAGPNTAVDVSVTDALPAGLVYLGATGPGWSCSVAGNLLTCTLPSLANGASSAIVLAMEVPPGYSGATPILNTADIASSTPDPNPANNSSTVTTAIAIVRIVPSLTPAGLAALALLLLALAATARRRGQRRAA</sequence>
<feature type="domain" description="DUF11" evidence="2">
    <location>
        <begin position="1567"/>
        <end position="1667"/>
    </location>
</feature>
<dbReference type="InterPro" id="IPR001434">
    <property type="entry name" value="OmcB-like_DUF11"/>
</dbReference>
<keyword evidence="5" id="KW-1185">Reference proteome</keyword>
<feature type="domain" description="DUF11" evidence="2">
    <location>
        <begin position="1942"/>
        <end position="2042"/>
    </location>
</feature>
<dbReference type="InterPro" id="IPR055371">
    <property type="entry name" value="SpaA_PFL_dom_4"/>
</dbReference>
<dbReference type="InterPro" id="IPR047589">
    <property type="entry name" value="DUF11_rpt"/>
</dbReference>
<accession>A0A4R6Z0A7</accession>
<keyword evidence="1" id="KW-0812">Transmembrane</keyword>
<feature type="domain" description="DUF11" evidence="2">
    <location>
        <begin position="1692"/>
        <end position="1792"/>
    </location>
</feature>
<feature type="transmembrane region" description="Helical" evidence="1">
    <location>
        <begin position="2318"/>
        <end position="2337"/>
    </location>
</feature>
<feature type="domain" description="DUF11" evidence="2">
    <location>
        <begin position="1817"/>
        <end position="1917"/>
    </location>
</feature>
<feature type="domain" description="SpaA-like prealbumin fold" evidence="3">
    <location>
        <begin position="575"/>
        <end position="686"/>
    </location>
</feature>
<gene>
    <name evidence="4" type="ORF">DFR29_105130</name>
</gene>
<feature type="domain" description="DUF11" evidence="2">
    <location>
        <begin position="1317"/>
        <end position="1417"/>
    </location>
</feature>
<feature type="domain" description="DUF11" evidence="2">
    <location>
        <begin position="934"/>
        <end position="1039"/>
    </location>
</feature>
<feature type="domain" description="DUF11" evidence="2">
    <location>
        <begin position="1187"/>
        <end position="1287"/>
    </location>
</feature>
<dbReference type="NCBIfam" id="TIGR01451">
    <property type="entry name" value="B_ant_repeat"/>
    <property type="match status" value="8"/>
</dbReference>
<evidence type="ECO:0000259" key="3">
    <source>
        <dbReference type="Pfam" id="PF24514"/>
    </source>
</evidence>
<feature type="domain" description="DUF11" evidence="2">
    <location>
        <begin position="1064"/>
        <end position="1162"/>
    </location>
</feature>